<protein>
    <submittedName>
        <fullName evidence="10">Uncharacterized protein</fullName>
    </submittedName>
</protein>
<evidence type="ECO:0000313" key="10">
    <source>
        <dbReference type="EMBL" id="CAK87763.1"/>
    </source>
</evidence>
<reference evidence="10 11" key="1">
    <citation type="journal article" date="2006" name="Nature">
        <title>Global trends of whole-genome duplications revealed by the ciliate Paramecium tetraurelia.</title>
        <authorList>
            <consortium name="Genoscope"/>
            <person name="Aury J.-M."/>
            <person name="Jaillon O."/>
            <person name="Duret L."/>
            <person name="Noel B."/>
            <person name="Jubin C."/>
            <person name="Porcel B.M."/>
            <person name="Segurens B."/>
            <person name="Daubin V."/>
            <person name="Anthouard V."/>
            <person name="Aiach N."/>
            <person name="Arnaiz O."/>
            <person name="Billaut A."/>
            <person name="Beisson J."/>
            <person name="Blanc I."/>
            <person name="Bouhouche K."/>
            <person name="Camara F."/>
            <person name="Duharcourt S."/>
            <person name="Guigo R."/>
            <person name="Gogendeau D."/>
            <person name="Katinka M."/>
            <person name="Keller A.-M."/>
            <person name="Kissmehl R."/>
            <person name="Klotz C."/>
            <person name="Koll F."/>
            <person name="Le Moue A."/>
            <person name="Lepere C."/>
            <person name="Malinsky S."/>
            <person name="Nowacki M."/>
            <person name="Nowak J.K."/>
            <person name="Plattner H."/>
            <person name="Poulain J."/>
            <person name="Ruiz F."/>
            <person name="Serrano V."/>
            <person name="Zagulski M."/>
            <person name="Dessen P."/>
            <person name="Betermier M."/>
            <person name="Weissenbach J."/>
            <person name="Scarpelli C."/>
            <person name="Schachter V."/>
            <person name="Sperling L."/>
            <person name="Meyer E."/>
            <person name="Cohen J."/>
            <person name="Wincker P."/>
        </authorList>
    </citation>
    <scope>NUCLEOTIDE SEQUENCE [LARGE SCALE GENOMIC DNA]</scope>
    <source>
        <strain evidence="10 11">Stock d4-2</strain>
    </source>
</reference>
<comment type="function">
    <text evidence="7">Involved in cellular auxin homeostasis by regulating auxin metabolism. Regulates intracellular auxin accumulation at the endoplasmic reticulum and thus auxin availability for nuclear auxin signaling.</text>
</comment>
<evidence type="ECO:0000256" key="8">
    <source>
        <dbReference type="ARBA" id="ARBA00025752"/>
    </source>
</evidence>
<dbReference type="Proteomes" id="UP000000600">
    <property type="component" value="Unassembled WGS sequence"/>
</dbReference>
<keyword evidence="6 9" id="KW-0472">Membrane</keyword>
<dbReference type="AlphaFoldDB" id="A0DXJ6"/>
<name>A0DXJ6_PARTE</name>
<dbReference type="PANTHER" id="PTHR31651">
    <property type="match status" value="1"/>
</dbReference>
<dbReference type="STRING" id="5888.A0DXJ6"/>
<sequence length="391" mass="44154">MHKNKPFLGDKKMKSYRNYSENLNIFIKFFSATFGVLAIAGSGALLTHTKVMNKQFTTTLSSLVERLFLPSLIFTNFLKAVTISSLITLIPSIITTFCCLLFGYCIGLFSNKYWIKEKKLNSIVILSSANPHTTNIQLQLSYGLTTYLSKMTEQPEKQIEVKLVTIIIIQTVIVNALRWSIGKTILEQHESDQNQAEIELSDLRIALPEQQTQNKNEPKGEKSFWNMPLLSVLASLCCLVLYPIQDELINDTFLHSAIFLPLQTISKATTPSVLMILGSNLYLIYFNNSSQQEKTSTIIQIVANRLILLPFLGLATILLLDKLSIMTDICQLFILFITFCTPSAINILVMAKQYQQNAEDVVSLILLYGYIGCIITMPIWMIIYLAIFQST</sequence>
<dbReference type="RefSeq" id="XP_001455160.1">
    <property type="nucleotide sequence ID" value="XM_001455123.1"/>
</dbReference>
<dbReference type="GO" id="GO:0016020">
    <property type="term" value="C:membrane"/>
    <property type="evidence" value="ECO:0000318"/>
    <property type="project" value="GO_Central"/>
</dbReference>
<keyword evidence="5 9" id="KW-1133">Transmembrane helix</keyword>
<keyword evidence="3" id="KW-0813">Transport</keyword>
<feature type="transmembrane region" description="Helical" evidence="9">
    <location>
        <begin position="224"/>
        <end position="244"/>
    </location>
</feature>
<accession>A0DXJ6</accession>
<evidence type="ECO:0000256" key="1">
    <source>
        <dbReference type="ARBA" id="ARBA00004141"/>
    </source>
</evidence>
<comment type="similarity">
    <text evidence="8">Belongs to the auxin efflux carrier (TC 2.A.69.2) family.</text>
</comment>
<evidence type="ECO:0000313" key="11">
    <source>
        <dbReference type="Proteomes" id="UP000000600"/>
    </source>
</evidence>
<feature type="transmembrane region" description="Helical" evidence="9">
    <location>
        <begin position="298"/>
        <end position="320"/>
    </location>
</feature>
<keyword evidence="4 9" id="KW-0812">Transmembrane</keyword>
<gene>
    <name evidence="10" type="ORF">GSPATT00021387001</name>
</gene>
<keyword evidence="11" id="KW-1185">Reference proteome</keyword>
<dbReference type="GeneID" id="5040947"/>
<dbReference type="OrthoDB" id="191139at2759"/>
<dbReference type="eggNOG" id="KOG2722">
    <property type="taxonomic scope" value="Eukaryota"/>
</dbReference>
<evidence type="ECO:0000256" key="6">
    <source>
        <dbReference type="ARBA" id="ARBA00023136"/>
    </source>
</evidence>
<feature type="transmembrane region" description="Helical" evidence="9">
    <location>
        <begin position="93"/>
        <end position="110"/>
    </location>
</feature>
<evidence type="ECO:0000256" key="5">
    <source>
        <dbReference type="ARBA" id="ARBA00022989"/>
    </source>
</evidence>
<dbReference type="EMBL" id="CT868640">
    <property type="protein sequence ID" value="CAK87763.1"/>
    <property type="molecule type" value="Genomic_DNA"/>
</dbReference>
<feature type="transmembrane region" description="Helical" evidence="9">
    <location>
        <begin position="361"/>
        <end position="387"/>
    </location>
</feature>
<proteinExistence type="inferred from homology"/>
<dbReference type="KEGG" id="ptm:GSPATT00021387001"/>
<dbReference type="InterPro" id="IPR004776">
    <property type="entry name" value="Mem_transp_PIN-like"/>
</dbReference>
<dbReference type="InParanoid" id="A0DXJ6"/>
<evidence type="ECO:0000256" key="3">
    <source>
        <dbReference type="ARBA" id="ARBA00022448"/>
    </source>
</evidence>
<evidence type="ECO:0000256" key="4">
    <source>
        <dbReference type="ARBA" id="ARBA00022692"/>
    </source>
</evidence>
<evidence type="ECO:0000256" key="2">
    <source>
        <dbReference type="ARBA" id="ARBA00004308"/>
    </source>
</evidence>
<dbReference type="GO" id="GO:0022857">
    <property type="term" value="F:transmembrane transporter activity"/>
    <property type="evidence" value="ECO:0000318"/>
    <property type="project" value="GO_Central"/>
</dbReference>
<dbReference type="PANTHER" id="PTHR31651:SF33">
    <property type="entry name" value="PROTEIN PIN-LIKES 1"/>
    <property type="match status" value="1"/>
</dbReference>
<evidence type="ECO:0000256" key="9">
    <source>
        <dbReference type="SAM" id="Phobius"/>
    </source>
</evidence>
<dbReference type="InterPro" id="IPR045033">
    <property type="entry name" value="PILS1/3/4/5/7"/>
</dbReference>
<dbReference type="Pfam" id="PF03547">
    <property type="entry name" value="Mem_trans"/>
    <property type="match status" value="1"/>
</dbReference>
<organism evidence="10 11">
    <name type="scientific">Paramecium tetraurelia</name>
    <dbReference type="NCBI Taxonomy" id="5888"/>
    <lineage>
        <taxon>Eukaryota</taxon>
        <taxon>Sar</taxon>
        <taxon>Alveolata</taxon>
        <taxon>Ciliophora</taxon>
        <taxon>Intramacronucleata</taxon>
        <taxon>Oligohymenophorea</taxon>
        <taxon>Peniculida</taxon>
        <taxon>Parameciidae</taxon>
        <taxon>Paramecium</taxon>
    </lineage>
</organism>
<dbReference type="OMA" id="YPIQDEL"/>
<feature type="transmembrane region" description="Helical" evidence="9">
    <location>
        <begin position="67"/>
        <end position="87"/>
    </location>
</feature>
<comment type="subcellular location">
    <subcellularLocation>
        <location evidence="2">Endomembrane system</location>
    </subcellularLocation>
    <subcellularLocation>
        <location evidence="1">Membrane</location>
        <topology evidence="1">Multi-pass membrane protein</topology>
    </subcellularLocation>
</comment>
<dbReference type="HOGENOM" id="CLU_746930_0_0_1"/>
<evidence type="ECO:0000256" key="7">
    <source>
        <dbReference type="ARBA" id="ARBA00025100"/>
    </source>
</evidence>
<dbReference type="GO" id="GO:0012505">
    <property type="term" value="C:endomembrane system"/>
    <property type="evidence" value="ECO:0007669"/>
    <property type="project" value="UniProtKB-SubCell"/>
</dbReference>
<feature type="transmembrane region" description="Helical" evidence="9">
    <location>
        <begin position="25"/>
        <end position="46"/>
    </location>
</feature>
<feature type="transmembrane region" description="Helical" evidence="9">
    <location>
        <begin position="332"/>
        <end position="349"/>
    </location>
</feature>